<dbReference type="InterPro" id="IPR011990">
    <property type="entry name" value="TPR-like_helical_dom_sf"/>
</dbReference>
<evidence type="ECO:0000313" key="5">
    <source>
        <dbReference type="Proteomes" id="UP001379533"/>
    </source>
</evidence>
<organism evidence="4 5">
    <name type="scientific">Pendulispora brunnea</name>
    <dbReference type="NCBI Taxonomy" id="2905690"/>
    <lineage>
        <taxon>Bacteria</taxon>
        <taxon>Pseudomonadati</taxon>
        <taxon>Myxococcota</taxon>
        <taxon>Myxococcia</taxon>
        <taxon>Myxococcales</taxon>
        <taxon>Sorangiineae</taxon>
        <taxon>Pendulisporaceae</taxon>
        <taxon>Pendulispora</taxon>
    </lineage>
</organism>
<gene>
    <name evidence="4" type="ORF">LZC95_10895</name>
</gene>
<dbReference type="EMBL" id="CP089982">
    <property type="protein sequence ID" value="WXA97342.1"/>
    <property type="molecule type" value="Genomic_DNA"/>
</dbReference>
<dbReference type="Proteomes" id="UP001379533">
    <property type="component" value="Chromosome"/>
</dbReference>
<dbReference type="RefSeq" id="WP_394847958.1">
    <property type="nucleotide sequence ID" value="NZ_CP089982.1"/>
</dbReference>
<evidence type="ECO:0000256" key="2">
    <source>
        <dbReference type="SAM" id="Phobius"/>
    </source>
</evidence>
<feature type="region of interest" description="Disordered" evidence="1">
    <location>
        <begin position="157"/>
        <end position="188"/>
    </location>
</feature>
<keyword evidence="2" id="KW-0472">Membrane</keyword>
<keyword evidence="2" id="KW-1133">Transmembrane helix</keyword>
<keyword evidence="2" id="KW-0812">Transmembrane</keyword>
<feature type="compositionally biased region" description="Low complexity" evidence="1">
    <location>
        <begin position="42"/>
        <end position="75"/>
    </location>
</feature>
<proteinExistence type="predicted"/>
<keyword evidence="3" id="KW-0732">Signal</keyword>
<feature type="transmembrane region" description="Helical" evidence="2">
    <location>
        <begin position="265"/>
        <end position="283"/>
    </location>
</feature>
<feature type="compositionally biased region" description="Basic and acidic residues" evidence="1">
    <location>
        <begin position="157"/>
        <end position="180"/>
    </location>
</feature>
<dbReference type="SUPFAM" id="SSF48452">
    <property type="entry name" value="TPR-like"/>
    <property type="match status" value="1"/>
</dbReference>
<reference evidence="4 5" key="1">
    <citation type="submission" date="2021-12" db="EMBL/GenBank/DDBJ databases">
        <title>Discovery of the Pendulisporaceae a myxobacterial family with distinct sporulation behavior and unique specialized metabolism.</title>
        <authorList>
            <person name="Garcia R."/>
            <person name="Popoff A."/>
            <person name="Bader C.D."/>
            <person name="Loehr J."/>
            <person name="Walesch S."/>
            <person name="Walt C."/>
            <person name="Boldt J."/>
            <person name="Bunk B."/>
            <person name="Haeckl F.J.F.P.J."/>
            <person name="Gunesch A.P."/>
            <person name="Birkelbach J."/>
            <person name="Nuebel U."/>
            <person name="Pietschmann T."/>
            <person name="Bach T."/>
            <person name="Mueller R."/>
        </authorList>
    </citation>
    <scope>NUCLEOTIDE SEQUENCE [LARGE SCALE GENOMIC DNA]</scope>
    <source>
        <strain evidence="4 5">MSr12523</strain>
    </source>
</reference>
<feature type="chain" id="PRO_5046724403" evidence="3">
    <location>
        <begin position="31"/>
        <end position="306"/>
    </location>
</feature>
<name>A0ABZ2KIC3_9BACT</name>
<protein>
    <submittedName>
        <fullName evidence="4">Tetratricopeptide repeat protein</fullName>
    </submittedName>
</protein>
<dbReference type="Pfam" id="PF14559">
    <property type="entry name" value="TPR_19"/>
    <property type="match status" value="1"/>
</dbReference>
<keyword evidence="5" id="KW-1185">Reference proteome</keyword>
<evidence type="ECO:0000256" key="1">
    <source>
        <dbReference type="SAM" id="MobiDB-lite"/>
    </source>
</evidence>
<dbReference type="Gene3D" id="1.25.40.10">
    <property type="entry name" value="Tetratricopeptide repeat domain"/>
    <property type="match status" value="1"/>
</dbReference>
<evidence type="ECO:0000256" key="3">
    <source>
        <dbReference type="SAM" id="SignalP"/>
    </source>
</evidence>
<evidence type="ECO:0000313" key="4">
    <source>
        <dbReference type="EMBL" id="WXA97342.1"/>
    </source>
</evidence>
<feature type="region of interest" description="Disordered" evidence="1">
    <location>
        <begin position="26"/>
        <end position="94"/>
    </location>
</feature>
<accession>A0ABZ2KIC3</accession>
<sequence length="306" mass="32558">MLTKLKMEWVRKTSVLLALAIASTPAPAFAQRKRPSSPSSTAGKPAPTGSASGSSGANGTTSTPPAGSTATASGSNGTGGPEPETAAKAQQHFKRARELYQQGSYTEAIGELEAAHKLDPTAKDLVYNLILVNEKLGRIDAALEHMQTYMKMDLDATERSRAETTQRRLEGAKAELERTRPKPPPPKTEYIVKEKKVKIEYGRIDALTVSTAVVALAGIGVGTYFGIKAMNDRPSDSFTTGRDGTYDDLTRKADDAHKSAQIADIGFAVGAVGAVATLVLYFARTKHPKGSEVTVQGGSAFWRVTF</sequence>
<feature type="signal peptide" evidence="3">
    <location>
        <begin position="1"/>
        <end position="30"/>
    </location>
</feature>